<accession>A0A5F0KB19</accession>
<dbReference type="InterPro" id="IPR010794">
    <property type="entry name" value="MalM"/>
</dbReference>
<feature type="signal peptide" evidence="1">
    <location>
        <begin position="1"/>
        <end position="22"/>
    </location>
</feature>
<dbReference type="EMBL" id="QORL01000019">
    <property type="protein sequence ID" value="TFF76102.1"/>
    <property type="molecule type" value="Genomic_DNA"/>
</dbReference>
<dbReference type="Proteomes" id="UP000297720">
    <property type="component" value="Unassembled WGS sequence"/>
</dbReference>
<evidence type="ECO:0000313" key="3">
    <source>
        <dbReference type="EMBL" id="TFF80531.1"/>
    </source>
</evidence>
<organism evidence="3 5">
    <name type="scientific">Aeromonas taiwanensis</name>
    <dbReference type="NCBI Taxonomy" id="633417"/>
    <lineage>
        <taxon>Bacteria</taxon>
        <taxon>Pseudomonadati</taxon>
        <taxon>Pseudomonadota</taxon>
        <taxon>Gammaproteobacteria</taxon>
        <taxon>Aeromonadales</taxon>
        <taxon>Aeromonadaceae</taxon>
        <taxon>Aeromonas</taxon>
    </lineage>
</organism>
<dbReference type="GO" id="GO:0008643">
    <property type="term" value="P:carbohydrate transport"/>
    <property type="evidence" value="ECO:0007669"/>
    <property type="project" value="InterPro"/>
</dbReference>
<evidence type="ECO:0000313" key="2">
    <source>
        <dbReference type="EMBL" id="TFF76102.1"/>
    </source>
</evidence>
<dbReference type="EMBL" id="QORK01000019">
    <property type="protein sequence ID" value="TFF80531.1"/>
    <property type="molecule type" value="Genomic_DNA"/>
</dbReference>
<dbReference type="PROSITE" id="PS51257">
    <property type="entry name" value="PROKAR_LIPOPROTEIN"/>
    <property type="match status" value="1"/>
</dbReference>
<gene>
    <name evidence="2" type="ORF">DRM93_10420</name>
    <name evidence="3" type="ORF">DRM94_10420</name>
</gene>
<evidence type="ECO:0000256" key="1">
    <source>
        <dbReference type="SAM" id="SignalP"/>
    </source>
</evidence>
<dbReference type="AlphaFoldDB" id="A0A5F0KB19"/>
<dbReference type="GO" id="GO:0042597">
    <property type="term" value="C:periplasmic space"/>
    <property type="evidence" value="ECO:0007669"/>
    <property type="project" value="InterPro"/>
</dbReference>
<keyword evidence="4" id="KW-1185">Reference proteome</keyword>
<evidence type="ECO:0000313" key="5">
    <source>
        <dbReference type="Proteomes" id="UP000297914"/>
    </source>
</evidence>
<reference evidence="3 5" key="1">
    <citation type="submission" date="2018-06" db="EMBL/GenBank/DDBJ databases">
        <title>Occurrence of a novel blaKPC-2- and qnrS2- harbouring IncP6 plasmid from Aeromonas taiwanensis isolates recovered from the river sediments.</title>
        <authorList>
            <person name="Zheng B."/>
            <person name="Yu X."/>
            <person name="Xiao Y."/>
        </authorList>
    </citation>
    <scope>NUCLEOTIDE SEQUENCE [LARGE SCALE GENOMIC DNA]</scope>
    <source>
        <strain evidence="2 4">1713</strain>
        <strain evidence="3 5">198</strain>
    </source>
</reference>
<protein>
    <submittedName>
        <fullName evidence="3">Transcriptional regulator</fullName>
    </submittedName>
</protein>
<dbReference type="Pfam" id="PF07148">
    <property type="entry name" value="MalM"/>
    <property type="match status" value="1"/>
</dbReference>
<feature type="chain" id="PRO_5044621278" evidence="1">
    <location>
        <begin position="23"/>
        <end position="329"/>
    </location>
</feature>
<comment type="caution">
    <text evidence="3">The sequence shown here is derived from an EMBL/GenBank/DDBJ whole genome shotgun (WGS) entry which is preliminary data.</text>
</comment>
<proteinExistence type="predicted"/>
<dbReference type="OrthoDB" id="5944162at2"/>
<sequence>MEIRRMKLVKMSIAAVVTALLAGCSGSMVVPVQEHASILSNADQAKQALSQATSCCNGFNEFNYVSLPEGETLLAIDGKQPSYQFDEGMSYFAAYRLPANTGNLAITLASQVSKTVLVPKVIMLDAQFKVTRVLGESVFAYQPAHLLDNDRIEGRVFVDRSMPGNPATETYMVVYAPADELASSTTILHPAKAFARANGTVEPEIKDPVIPHSPWGLVQIKVTDMAKGQGMEAVFKPEYADEVAMSQAKPATTAVAATAATTAAVAAAPSTPAPAMLSETESFYNAQIEKAVKAGDIDKAMQLVSEAERAGSTKAKSVFIDAVKRSQKN</sequence>
<evidence type="ECO:0000313" key="4">
    <source>
        <dbReference type="Proteomes" id="UP000297720"/>
    </source>
</evidence>
<dbReference type="Proteomes" id="UP000297914">
    <property type="component" value="Unassembled WGS sequence"/>
</dbReference>
<name>A0A5F0KB19_9GAMM</name>
<keyword evidence="1" id="KW-0732">Signal</keyword>